<dbReference type="PANTHER" id="PTHR30303:SF4">
    <property type="entry name" value="HYDROGENASE EXPRESSION_FORMATION PROTEIN HYPE"/>
    <property type="match status" value="1"/>
</dbReference>
<dbReference type="InterPro" id="IPR016188">
    <property type="entry name" value="PurM-like_N"/>
</dbReference>
<evidence type="ECO:0000259" key="2">
    <source>
        <dbReference type="Pfam" id="PF00586"/>
    </source>
</evidence>
<comment type="caution">
    <text evidence="4">The sequence shown here is derived from an EMBL/GenBank/DDBJ whole genome shotgun (WGS) entry which is preliminary data.</text>
</comment>
<sequence>MKLETGKLDSELLKKIVFGKITYRSEDVSVRPGIGEDCAVMDFGDHDCIMSTDPISSAVSDIGRLAIHITCNDIASNGVQPLGIMLAVMLPEGTTEEDVDHIMGQAAQTAAEVKVEIIGGHTEITPAVKQPVIVSTAIGKALKGVSQSGNDMVPGDFIMMTKAVGLEGSGIIASDYEEQLSSVLSAKELARAKSFLELVSVVPEGITAGSIGTHGMHDITEGGILGAVWEMCQISGRGAQVWEHEIPIEPETVKICDHYEIDPLRLISSGSMVIIVPKEKKEQMEKAMAEAGVACSVIGRIEEADFGIRLLKNGAPEAGAPDSSEELVEIDPPYMDELYKVVGKE</sequence>
<name>A0A923NBP3_9FIRM</name>
<reference evidence="4" key="1">
    <citation type="submission" date="2020-08" db="EMBL/GenBank/DDBJ databases">
        <authorList>
            <person name="Liu C."/>
            <person name="Sun Q."/>
        </authorList>
    </citation>
    <scope>NUCLEOTIDE SEQUENCE</scope>
    <source>
        <strain evidence="4">BX16</strain>
    </source>
</reference>
<dbReference type="Gene3D" id="3.90.650.10">
    <property type="entry name" value="PurM-like C-terminal domain"/>
    <property type="match status" value="1"/>
</dbReference>
<dbReference type="SUPFAM" id="SSF55326">
    <property type="entry name" value="PurM N-terminal domain-like"/>
    <property type="match status" value="1"/>
</dbReference>
<dbReference type="RefSeq" id="WP_249287226.1">
    <property type="nucleotide sequence ID" value="NZ_JACRWC010000098.1"/>
</dbReference>
<dbReference type="InterPro" id="IPR010918">
    <property type="entry name" value="PurM-like_C_dom"/>
</dbReference>
<dbReference type="SUPFAM" id="SSF56042">
    <property type="entry name" value="PurM C-terminal domain-like"/>
    <property type="match status" value="1"/>
</dbReference>
<dbReference type="InterPro" id="IPR036676">
    <property type="entry name" value="PurM-like_C_sf"/>
</dbReference>
<proteinExistence type="inferred from homology"/>
<dbReference type="InterPro" id="IPR036921">
    <property type="entry name" value="PurM-like_N_sf"/>
</dbReference>
<dbReference type="CDD" id="cd06061">
    <property type="entry name" value="PurM-like1"/>
    <property type="match status" value="1"/>
</dbReference>
<gene>
    <name evidence="4" type="ORF">H8876_07540</name>
</gene>
<feature type="domain" description="PurM-like N-terminal" evidence="2">
    <location>
        <begin position="35"/>
        <end position="140"/>
    </location>
</feature>
<dbReference type="Pfam" id="PF00586">
    <property type="entry name" value="AIRS"/>
    <property type="match status" value="1"/>
</dbReference>
<dbReference type="PANTHER" id="PTHR30303">
    <property type="entry name" value="HYDROGENASE ISOENZYMES FORMATION PROTEIN HYPE"/>
    <property type="match status" value="1"/>
</dbReference>
<accession>A0A923NBP3</accession>
<dbReference type="InterPro" id="IPR011854">
    <property type="entry name" value="HypE"/>
</dbReference>
<dbReference type="Proteomes" id="UP000644115">
    <property type="component" value="Unassembled WGS sequence"/>
</dbReference>
<dbReference type="Gene3D" id="3.30.1330.10">
    <property type="entry name" value="PurM-like, N-terminal domain"/>
    <property type="match status" value="1"/>
</dbReference>
<organism evidence="4 5">
    <name type="scientific">Lentihominibacter faecis</name>
    <dbReference type="NCBI Taxonomy" id="2764712"/>
    <lineage>
        <taxon>Bacteria</taxon>
        <taxon>Bacillati</taxon>
        <taxon>Bacillota</taxon>
        <taxon>Clostridia</taxon>
        <taxon>Peptostreptococcales</taxon>
        <taxon>Anaerovoracaceae</taxon>
        <taxon>Lentihominibacter</taxon>
    </lineage>
</organism>
<dbReference type="AlphaFoldDB" id="A0A923NBP3"/>
<evidence type="ECO:0000313" key="4">
    <source>
        <dbReference type="EMBL" id="MBC5999848.1"/>
    </source>
</evidence>
<evidence type="ECO:0000259" key="3">
    <source>
        <dbReference type="Pfam" id="PF02769"/>
    </source>
</evidence>
<evidence type="ECO:0000313" key="5">
    <source>
        <dbReference type="Proteomes" id="UP000644115"/>
    </source>
</evidence>
<feature type="domain" description="PurM-like C-terminal" evidence="3">
    <location>
        <begin position="154"/>
        <end position="305"/>
    </location>
</feature>
<keyword evidence="5" id="KW-1185">Reference proteome</keyword>
<dbReference type="PIRSF" id="PIRSF005644">
    <property type="entry name" value="Hdrgns_mtr_HypE"/>
    <property type="match status" value="1"/>
</dbReference>
<dbReference type="Pfam" id="PF02769">
    <property type="entry name" value="AIRS_C"/>
    <property type="match status" value="1"/>
</dbReference>
<comment type="similarity">
    <text evidence="1">Belongs to the HypE family.</text>
</comment>
<dbReference type="EMBL" id="JACRWC010000098">
    <property type="protein sequence ID" value="MBC5999848.1"/>
    <property type="molecule type" value="Genomic_DNA"/>
</dbReference>
<dbReference type="GO" id="GO:0051604">
    <property type="term" value="P:protein maturation"/>
    <property type="evidence" value="ECO:0007669"/>
    <property type="project" value="TreeGrafter"/>
</dbReference>
<protein>
    <submittedName>
        <fullName evidence="4">AIR synthase</fullName>
    </submittedName>
</protein>
<evidence type="ECO:0000256" key="1">
    <source>
        <dbReference type="ARBA" id="ARBA00006243"/>
    </source>
</evidence>